<protein>
    <submittedName>
        <fullName evidence="1">Uncharacterized protein</fullName>
    </submittedName>
</protein>
<dbReference type="HOGENOM" id="CLU_2124639_0_0_1"/>
<keyword evidence="2" id="KW-1185">Reference proteome</keyword>
<dbReference type="EnsemblPlants" id="LPERR11G13710.1">
    <property type="protein sequence ID" value="LPERR11G13710.1"/>
    <property type="gene ID" value="LPERR11G13710"/>
</dbReference>
<dbReference type="Proteomes" id="UP000032180">
    <property type="component" value="Chromosome 11"/>
</dbReference>
<dbReference type="Gramene" id="LPERR11G13710.1">
    <property type="protein sequence ID" value="LPERR11G13710.1"/>
    <property type="gene ID" value="LPERR11G13710"/>
</dbReference>
<organism evidence="1 2">
    <name type="scientific">Leersia perrieri</name>
    <dbReference type="NCBI Taxonomy" id="77586"/>
    <lineage>
        <taxon>Eukaryota</taxon>
        <taxon>Viridiplantae</taxon>
        <taxon>Streptophyta</taxon>
        <taxon>Embryophyta</taxon>
        <taxon>Tracheophyta</taxon>
        <taxon>Spermatophyta</taxon>
        <taxon>Magnoliopsida</taxon>
        <taxon>Liliopsida</taxon>
        <taxon>Poales</taxon>
        <taxon>Poaceae</taxon>
        <taxon>BOP clade</taxon>
        <taxon>Oryzoideae</taxon>
        <taxon>Oryzeae</taxon>
        <taxon>Oryzinae</taxon>
        <taxon>Leersia</taxon>
    </lineage>
</organism>
<evidence type="ECO:0000313" key="2">
    <source>
        <dbReference type="Proteomes" id="UP000032180"/>
    </source>
</evidence>
<reference evidence="1 2" key="1">
    <citation type="submission" date="2012-08" db="EMBL/GenBank/DDBJ databases">
        <title>Oryza genome evolution.</title>
        <authorList>
            <person name="Wing R.A."/>
        </authorList>
    </citation>
    <scope>NUCLEOTIDE SEQUENCE</scope>
</reference>
<evidence type="ECO:0000313" key="1">
    <source>
        <dbReference type="EnsemblPlants" id="LPERR11G13710.1"/>
    </source>
</evidence>
<dbReference type="AlphaFoldDB" id="A0A0D9XT86"/>
<name>A0A0D9XT86_9ORYZ</name>
<accession>A0A0D9XT86</accession>
<proteinExistence type="predicted"/>
<dbReference type="STRING" id="77586.A0A0D9XT86"/>
<reference evidence="1" key="3">
    <citation type="submission" date="2015-04" db="UniProtKB">
        <authorList>
            <consortium name="EnsemblPlants"/>
        </authorList>
    </citation>
    <scope>IDENTIFICATION</scope>
</reference>
<reference evidence="2" key="2">
    <citation type="submission" date="2013-12" db="EMBL/GenBank/DDBJ databases">
        <authorList>
            <person name="Yu Y."/>
            <person name="Lee S."/>
            <person name="de Baynast K."/>
            <person name="Wissotski M."/>
            <person name="Liu L."/>
            <person name="Talag J."/>
            <person name="Goicoechea J."/>
            <person name="Angelova A."/>
            <person name="Jetty R."/>
            <person name="Kudrna D."/>
            <person name="Golser W."/>
            <person name="Rivera L."/>
            <person name="Zhang J."/>
            <person name="Wing R."/>
        </authorList>
    </citation>
    <scope>NUCLEOTIDE SEQUENCE</scope>
</reference>
<sequence length="114" mass="13224">MSTPQSKVVARVSIDHATMKILTNQKTIANASYLDDYIMNAYIVILRDKRREDDTVTKTEGTMFLVKSIITRVLQRDGKVYIPKDIIGRAVAKSNAKNYEKYYMVILMTKYYEF</sequence>